<dbReference type="RefSeq" id="WP_206093859.1">
    <property type="nucleotide sequence ID" value="NZ_NOWF01000135.1"/>
</dbReference>
<dbReference type="Proteomes" id="UP000215459">
    <property type="component" value="Unassembled WGS sequence"/>
</dbReference>
<protein>
    <submittedName>
        <fullName evidence="2">Uncharacterized protein</fullName>
    </submittedName>
</protein>
<accession>A0A235B144</accession>
<keyword evidence="3" id="KW-1185">Reference proteome</keyword>
<reference evidence="2 3" key="1">
    <citation type="submission" date="2017-07" db="EMBL/GenBank/DDBJ databases">
        <title>The genome sequence of Paludifilum halophilum highlights mechanisms for microbial adaptation to high salt environemnts.</title>
        <authorList>
            <person name="Belbahri L."/>
        </authorList>
    </citation>
    <scope>NUCLEOTIDE SEQUENCE [LARGE SCALE GENOMIC DNA]</scope>
    <source>
        <strain evidence="2 3">DSM 102817</strain>
    </source>
</reference>
<gene>
    <name evidence="2" type="ORF">CHM34_18620</name>
</gene>
<comment type="caution">
    <text evidence="2">The sequence shown here is derived from an EMBL/GenBank/DDBJ whole genome shotgun (WGS) entry which is preliminary data.</text>
</comment>
<feature type="non-terminal residue" evidence="2">
    <location>
        <position position="1"/>
    </location>
</feature>
<name>A0A235B144_9BACL</name>
<evidence type="ECO:0000313" key="3">
    <source>
        <dbReference type="Proteomes" id="UP000215459"/>
    </source>
</evidence>
<sequence length="63" mass="7245">ILLFRFFKSLILFSFVLPSEFKEKLEGKAMNKASKLHVDTTGRWLNPKDSSEKDSSLNVKNTL</sequence>
<evidence type="ECO:0000256" key="1">
    <source>
        <dbReference type="SAM" id="MobiDB-lite"/>
    </source>
</evidence>
<proteinExistence type="predicted"/>
<feature type="region of interest" description="Disordered" evidence="1">
    <location>
        <begin position="44"/>
        <end position="63"/>
    </location>
</feature>
<evidence type="ECO:0000313" key="2">
    <source>
        <dbReference type="EMBL" id="OYD06010.1"/>
    </source>
</evidence>
<organism evidence="2 3">
    <name type="scientific">Paludifilum halophilum</name>
    <dbReference type="NCBI Taxonomy" id="1642702"/>
    <lineage>
        <taxon>Bacteria</taxon>
        <taxon>Bacillati</taxon>
        <taxon>Bacillota</taxon>
        <taxon>Bacilli</taxon>
        <taxon>Bacillales</taxon>
        <taxon>Thermoactinomycetaceae</taxon>
        <taxon>Paludifilum</taxon>
    </lineage>
</organism>
<dbReference type="EMBL" id="NOWF01000135">
    <property type="protein sequence ID" value="OYD06010.1"/>
    <property type="molecule type" value="Genomic_DNA"/>
</dbReference>
<dbReference type="AlphaFoldDB" id="A0A235B144"/>